<accession>A0A1X7UIA2</accession>
<evidence type="ECO:0000313" key="2">
    <source>
        <dbReference type="EnsemblMetazoa" id="Aqu2.1.27684_001"/>
    </source>
</evidence>
<proteinExistence type="predicted"/>
<organism evidence="2">
    <name type="scientific">Amphimedon queenslandica</name>
    <name type="common">Sponge</name>
    <dbReference type="NCBI Taxonomy" id="400682"/>
    <lineage>
        <taxon>Eukaryota</taxon>
        <taxon>Metazoa</taxon>
        <taxon>Porifera</taxon>
        <taxon>Demospongiae</taxon>
        <taxon>Heteroscleromorpha</taxon>
        <taxon>Haplosclerida</taxon>
        <taxon>Niphatidae</taxon>
        <taxon>Amphimedon</taxon>
    </lineage>
</organism>
<evidence type="ECO:0000256" key="1">
    <source>
        <dbReference type="SAM" id="MobiDB-lite"/>
    </source>
</evidence>
<name>A0A1X7UIA2_AMPQE</name>
<dbReference type="InParanoid" id="A0A1X7UIA2"/>
<reference evidence="2" key="1">
    <citation type="submission" date="2017-05" db="UniProtKB">
        <authorList>
            <consortium name="EnsemblMetazoa"/>
        </authorList>
    </citation>
    <scope>IDENTIFICATION</scope>
</reference>
<sequence length="122" mass="14322">MVTDNTANMRHPFQLVMKPMIMIMIKLTDDHDHDKADDHDHDDHDHDKVEYQGETKNENDELQFWKPIPLKIEGWIGCNAHLLHQDCFKELQHYPRVQSILAKGMAIAIPFEDQAILHMLQT</sequence>
<dbReference type="AlphaFoldDB" id="A0A1X7UIA2"/>
<feature type="region of interest" description="Disordered" evidence="1">
    <location>
        <begin position="32"/>
        <end position="56"/>
    </location>
</feature>
<protein>
    <submittedName>
        <fullName evidence="2">Uncharacterized protein</fullName>
    </submittedName>
</protein>
<dbReference type="EnsemblMetazoa" id="Aqu2.1.27684_001">
    <property type="protein sequence ID" value="Aqu2.1.27684_001"/>
    <property type="gene ID" value="Aqu2.1.27684"/>
</dbReference>